<keyword evidence="4" id="KW-0489">Methyltransferase</keyword>
<dbReference type="Gene3D" id="3.40.50.150">
    <property type="entry name" value="Vaccinia Virus protein VP39"/>
    <property type="match status" value="1"/>
</dbReference>
<dbReference type="RefSeq" id="WP_160855250.1">
    <property type="nucleotide sequence ID" value="NZ_WUWG01000005.1"/>
</dbReference>
<accession>A0A6B0TN89</accession>
<dbReference type="PANTHER" id="PTHR11579">
    <property type="entry name" value="PROTEIN-L-ISOASPARTATE O-METHYLTRANSFERASE"/>
    <property type="match status" value="1"/>
</dbReference>
<comment type="caution">
    <text evidence="4">The sequence shown here is derived from an EMBL/GenBank/DDBJ whole genome shotgun (WGS) entry which is preliminary data.</text>
</comment>
<dbReference type="PANTHER" id="PTHR11579:SF18">
    <property type="entry name" value="PROTEIN-L-ISOASPARTATE O-METHYLTRANSFERASE"/>
    <property type="match status" value="1"/>
</dbReference>
<evidence type="ECO:0000256" key="3">
    <source>
        <dbReference type="ARBA" id="ARBA00030757"/>
    </source>
</evidence>
<comment type="similarity">
    <text evidence="1">Belongs to the methyltransferase superfamily. L-isoaspartyl/D-aspartyl protein methyltransferase family.</text>
</comment>
<dbReference type="CDD" id="cd02440">
    <property type="entry name" value="AdoMet_MTases"/>
    <property type="match status" value="1"/>
</dbReference>
<dbReference type="Proteomes" id="UP000436016">
    <property type="component" value="Unassembled WGS sequence"/>
</dbReference>
<dbReference type="EMBL" id="WUWG01000005">
    <property type="protein sequence ID" value="MXU66070.1"/>
    <property type="molecule type" value="Genomic_DNA"/>
</dbReference>
<dbReference type="AlphaFoldDB" id="A0A6B0TN89"/>
<dbReference type="GO" id="GO:0004719">
    <property type="term" value="F:protein-L-isoaspartate (D-aspartate) O-methyltransferase activity"/>
    <property type="evidence" value="ECO:0007669"/>
    <property type="project" value="InterPro"/>
</dbReference>
<dbReference type="InterPro" id="IPR000682">
    <property type="entry name" value="PCMT"/>
</dbReference>
<evidence type="ECO:0000313" key="4">
    <source>
        <dbReference type="EMBL" id="MXU66070.1"/>
    </source>
</evidence>
<evidence type="ECO:0000256" key="2">
    <source>
        <dbReference type="ARBA" id="ARBA00013346"/>
    </source>
</evidence>
<dbReference type="GO" id="GO:0005737">
    <property type="term" value="C:cytoplasm"/>
    <property type="evidence" value="ECO:0007669"/>
    <property type="project" value="TreeGrafter"/>
</dbReference>
<gene>
    <name evidence="4" type="ORF">GSH16_11485</name>
</gene>
<evidence type="ECO:0000313" key="5">
    <source>
        <dbReference type="Proteomes" id="UP000436016"/>
    </source>
</evidence>
<dbReference type="Pfam" id="PF01135">
    <property type="entry name" value="PCMT"/>
    <property type="match status" value="1"/>
</dbReference>
<sequence length="217" mass="23128">MTDFAAARTAMVDTQVRPSDVTQYPIIEAMLAVPREDFVPNAKRAVAYMGEHVDLGNGRFLLDPRVMGKMLSAASVAPDDLVLDIGCATGYSTALLARMAEAVVGVEEDEAMARSAEETLSELGADNAVVQTGPLIEGDAANGPYDVILIQGGVEQVPAAILDQLKEDGRIVAIHLQDAGGRCDLGIKANGRVAWRRAFDATAPRLPGFEKPQTFEF</sequence>
<organism evidence="4 5">
    <name type="scientific">Oceanomicrobium pacificus</name>
    <dbReference type="NCBI Taxonomy" id="2692916"/>
    <lineage>
        <taxon>Bacteria</taxon>
        <taxon>Pseudomonadati</taxon>
        <taxon>Pseudomonadota</taxon>
        <taxon>Alphaproteobacteria</taxon>
        <taxon>Rhodobacterales</taxon>
        <taxon>Paracoccaceae</taxon>
        <taxon>Oceanomicrobium</taxon>
    </lineage>
</organism>
<dbReference type="SUPFAM" id="SSF53335">
    <property type="entry name" value="S-adenosyl-L-methionine-dependent methyltransferases"/>
    <property type="match status" value="1"/>
</dbReference>
<protein>
    <recommendedName>
        <fullName evidence="2">Protein-L-isoaspartate O-methyltransferase</fullName>
    </recommendedName>
    <alternativeName>
        <fullName evidence="3">Protein L-isoaspartyl methyltransferase</fullName>
    </alternativeName>
</protein>
<dbReference type="GO" id="GO:0032259">
    <property type="term" value="P:methylation"/>
    <property type="evidence" value="ECO:0007669"/>
    <property type="project" value="UniProtKB-KW"/>
</dbReference>
<evidence type="ECO:0000256" key="1">
    <source>
        <dbReference type="ARBA" id="ARBA00005369"/>
    </source>
</evidence>
<keyword evidence="5" id="KW-1185">Reference proteome</keyword>
<keyword evidence="4" id="KW-0808">Transferase</keyword>
<proteinExistence type="inferred from homology"/>
<reference evidence="4 5" key="1">
    <citation type="submission" date="2019-12" db="EMBL/GenBank/DDBJ databases">
        <title>Strain KN286 was isolated from seawater, which was collected from Caroline Seamount in the tropical western Pacific.</title>
        <authorList>
            <person name="Wang Q."/>
        </authorList>
    </citation>
    <scope>NUCLEOTIDE SEQUENCE [LARGE SCALE GENOMIC DNA]</scope>
    <source>
        <strain evidence="4 5">KN286</strain>
    </source>
</reference>
<dbReference type="InterPro" id="IPR029063">
    <property type="entry name" value="SAM-dependent_MTases_sf"/>
</dbReference>
<name>A0A6B0TN89_9RHOB</name>